<sequence length="400" mass="42850">MSATSGVKCNEVMTPRRASARQQQLNKAKAEVASKAQAASVSSIAKAPQTMVERYQQPLQEKPPVYLAHPFVHTYASMGHNNGEPPYKKRKMYDGGGQVTHWQPNAGPPMMPMYGPNGAWVSYLPAPVATPVYYSYYPAYQPAPLPIAAPAPQPATVVRPAPVPLPAPVAHYRAHRGPAPAPASLAETLYQLVPHRSRARRRPPPPAKKLPTAAPAKLVTLPHVSFPSTSTPGVDPLVSYQTLSSLLSDLNKLLRTPHVGREFEFRGTCANIVGAGAKAPPSEAKLRERAVSVGWEIIEGSVLAFDVHALGGKVVSSSRAAVVATQSAAIWMGGGVPREVGPPSASGENGKDEDERPCPCTHCEHLLTITITLEERNWPGWYGGAVIGERVVIGLRHFAN</sequence>
<organism evidence="2 3">
    <name type="scientific">Mycena venus</name>
    <dbReference type="NCBI Taxonomy" id="2733690"/>
    <lineage>
        <taxon>Eukaryota</taxon>
        <taxon>Fungi</taxon>
        <taxon>Dikarya</taxon>
        <taxon>Basidiomycota</taxon>
        <taxon>Agaricomycotina</taxon>
        <taxon>Agaricomycetes</taxon>
        <taxon>Agaricomycetidae</taxon>
        <taxon>Agaricales</taxon>
        <taxon>Marasmiineae</taxon>
        <taxon>Mycenaceae</taxon>
        <taxon>Mycena</taxon>
    </lineage>
</organism>
<gene>
    <name evidence="2" type="ORF">MVEN_00170300</name>
</gene>
<keyword evidence="3" id="KW-1185">Reference proteome</keyword>
<dbReference type="Proteomes" id="UP000620124">
    <property type="component" value="Unassembled WGS sequence"/>
</dbReference>
<proteinExistence type="predicted"/>
<evidence type="ECO:0000256" key="1">
    <source>
        <dbReference type="SAM" id="MobiDB-lite"/>
    </source>
</evidence>
<dbReference type="AlphaFoldDB" id="A0A8H7DED8"/>
<name>A0A8H7DED8_9AGAR</name>
<evidence type="ECO:0000313" key="2">
    <source>
        <dbReference type="EMBL" id="KAF7368471.1"/>
    </source>
</evidence>
<evidence type="ECO:0000313" key="3">
    <source>
        <dbReference type="Proteomes" id="UP000620124"/>
    </source>
</evidence>
<feature type="region of interest" description="Disordered" evidence="1">
    <location>
        <begin position="1"/>
        <end position="23"/>
    </location>
</feature>
<protein>
    <submittedName>
        <fullName evidence="2">Uncharacterized protein</fullName>
    </submittedName>
</protein>
<dbReference type="OrthoDB" id="3070301at2759"/>
<dbReference type="EMBL" id="JACAZI010000002">
    <property type="protein sequence ID" value="KAF7368471.1"/>
    <property type="molecule type" value="Genomic_DNA"/>
</dbReference>
<reference evidence="2" key="1">
    <citation type="submission" date="2020-05" db="EMBL/GenBank/DDBJ databases">
        <title>Mycena genomes resolve the evolution of fungal bioluminescence.</title>
        <authorList>
            <person name="Tsai I.J."/>
        </authorList>
    </citation>
    <scope>NUCLEOTIDE SEQUENCE</scope>
    <source>
        <strain evidence="2">CCC161011</strain>
    </source>
</reference>
<accession>A0A8H7DED8</accession>
<feature type="region of interest" description="Disordered" evidence="1">
    <location>
        <begin position="335"/>
        <end position="357"/>
    </location>
</feature>
<comment type="caution">
    <text evidence="2">The sequence shown here is derived from an EMBL/GenBank/DDBJ whole genome shotgun (WGS) entry which is preliminary data.</text>
</comment>